<evidence type="ECO:0000256" key="4">
    <source>
        <dbReference type="ARBA" id="ARBA00022786"/>
    </source>
</evidence>
<keyword evidence="3 6" id="KW-0498">Mitosis</keyword>
<evidence type="ECO:0000256" key="3">
    <source>
        <dbReference type="ARBA" id="ARBA00022776"/>
    </source>
</evidence>
<dbReference type="PANTHER" id="PTHR12936">
    <property type="entry name" value="ANAPHASE-PROMOTING COMPLEX 10"/>
    <property type="match status" value="1"/>
</dbReference>
<name>A0AAD7XLB8_9STRA</name>
<comment type="similarity">
    <text evidence="1 6">Belongs to the APC10 family.</text>
</comment>
<dbReference type="Proteomes" id="UP001230188">
    <property type="component" value="Unassembled WGS sequence"/>
</dbReference>
<keyword evidence="4 6" id="KW-0833">Ubl conjugation pathway</keyword>
<sequence>MAAAAAASSSGAGAQPSLIFGKEVNPMNLYRDIGNEAVWSLSTAKPGNGVEELRDNNIETYWQSDGGQPHLINIQFHKKMSITEIAFYLDYSLDESYTPKKISIRSGTTFHDLVEVRVVDLHEPSGWVTIPLQNKDAATLRAFFLQVCVVSMHQNGRDTHVRQAKIFGPRTPIDTCDPNGPQFTTTQMTRFSVLR</sequence>
<dbReference type="InterPro" id="IPR004939">
    <property type="entry name" value="APC_su10/DOC_dom"/>
</dbReference>
<evidence type="ECO:0000256" key="5">
    <source>
        <dbReference type="ARBA" id="ARBA00023306"/>
    </source>
</evidence>
<dbReference type="GO" id="GO:0031145">
    <property type="term" value="P:anaphase-promoting complex-dependent catabolic process"/>
    <property type="evidence" value="ECO:0007669"/>
    <property type="project" value="InterPro"/>
</dbReference>
<evidence type="ECO:0000256" key="1">
    <source>
        <dbReference type="ARBA" id="ARBA00006762"/>
    </source>
</evidence>
<dbReference type="Pfam" id="PF03256">
    <property type="entry name" value="ANAPC10"/>
    <property type="match status" value="1"/>
</dbReference>
<evidence type="ECO:0000313" key="9">
    <source>
        <dbReference type="Proteomes" id="UP001230188"/>
    </source>
</evidence>
<evidence type="ECO:0000256" key="2">
    <source>
        <dbReference type="ARBA" id="ARBA00022618"/>
    </source>
</evidence>
<reference evidence="8" key="1">
    <citation type="submission" date="2023-01" db="EMBL/GenBank/DDBJ databases">
        <title>Metagenome sequencing of chrysophaentin producing Chrysophaeum taylorii.</title>
        <authorList>
            <person name="Davison J."/>
            <person name="Bewley C."/>
        </authorList>
    </citation>
    <scope>NUCLEOTIDE SEQUENCE</scope>
    <source>
        <strain evidence="8">NIES-1699</strain>
    </source>
</reference>
<dbReference type="GO" id="GO:0005680">
    <property type="term" value="C:anaphase-promoting complex"/>
    <property type="evidence" value="ECO:0007669"/>
    <property type="project" value="InterPro"/>
</dbReference>
<dbReference type="AlphaFoldDB" id="A0AAD7XLB8"/>
<keyword evidence="2 6" id="KW-0132">Cell division</keyword>
<evidence type="ECO:0000256" key="6">
    <source>
        <dbReference type="PIRNR" id="PIRNR028841"/>
    </source>
</evidence>
<dbReference type="GO" id="GO:0070979">
    <property type="term" value="P:protein K11-linked ubiquitination"/>
    <property type="evidence" value="ECO:0007669"/>
    <property type="project" value="TreeGrafter"/>
</dbReference>
<dbReference type="SMART" id="SM01337">
    <property type="entry name" value="APC10"/>
    <property type="match status" value="1"/>
</dbReference>
<dbReference type="Gene3D" id="2.60.120.260">
    <property type="entry name" value="Galactose-binding domain-like"/>
    <property type="match status" value="1"/>
</dbReference>
<dbReference type="PIRSF" id="PIRSF028841">
    <property type="entry name" value="APC10_sub"/>
    <property type="match status" value="1"/>
</dbReference>
<dbReference type="EMBL" id="JAQMWT010000379">
    <property type="protein sequence ID" value="KAJ8602418.1"/>
    <property type="molecule type" value="Genomic_DNA"/>
</dbReference>
<dbReference type="InterPro" id="IPR008979">
    <property type="entry name" value="Galactose-bd-like_sf"/>
</dbReference>
<comment type="caution">
    <text evidence="8">The sequence shown here is derived from an EMBL/GenBank/DDBJ whole genome shotgun (WGS) entry which is preliminary data.</text>
</comment>
<accession>A0AAD7XLB8</accession>
<keyword evidence="5 6" id="KW-0131">Cell cycle</keyword>
<evidence type="ECO:0000313" key="8">
    <source>
        <dbReference type="EMBL" id="KAJ8602418.1"/>
    </source>
</evidence>
<proteinExistence type="inferred from homology"/>
<keyword evidence="9" id="KW-1185">Reference proteome</keyword>
<organism evidence="8 9">
    <name type="scientific">Chrysophaeum taylorii</name>
    <dbReference type="NCBI Taxonomy" id="2483200"/>
    <lineage>
        <taxon>Eukaryota</taxon>
        <taxon>Sar</taxon>
        <taxon>Stramenopiles</taxon>
        <taxon>Ochrophyta</taxon>
        <taxon>Pelagophyceae</taxon>
        <taxon>Pelagomonadales</taxon>
        <taxon>Pelagomonadaceae</taxon>
        <taxon>Chrysophaeum</taxon>
    </lineage>
</organism>
<protein>
    <recommendedName>
        <fullName evidence="6">Anaphase-promoting complex subunit 10</fullName>
    </recommendedName>
</protein>
<dbReference type="SUPFAM" id="SSF49785">
    <property type="entry name" value="Galactose-binding domain-like"/>
    <property type="match status" value="1"/>
</dbReference>
<dbReference type="PROSITE" id="PS51284">
    <property type="entry name" value="DOC"/>
    <property type="match status" value="1"/>
</dbReference>
<dbReference type="FunFam" id="2.60.120.260:FF:000122">
    <property type="entry name" value="Anaphase-promoting complex subunit 10"/>
    <property type="match status" value="1"/>
</dbReference>
<comment type="function">
    <text evidence="6">Component of the anaphase promoting complex/cyclosome (APC/C), a cell cycle-regulated E3 ubiquitin-protein ligase complex that controls progression through mitosis and the G1 phase of the cell cycle.</text>
</comment>
<feature type="domain" description="DOC" evidence="7">
    <location>
        <begin position="9"/>
        <end position="193"/>
    </location>
</feature>
<gene>
    <name evidence="8" type="ORF">CTAYLR_001218</name>
</gene>
<dbReference type="CDD" id="cd08366">
    <property type="entry name" value="APC10"/>
    <property type="match status" value="1"/>
</dbReference>
<evidence type="ECO:0000259" key="7">
    <source>
        <dbReference type="PROSITE" id="PS51284"/>
    </source>
</evidence>
<dbReference type="PANTHER" id="PTHR12936:SF0">
    <property type="entry name" value="ANAPHASE-PROMOTING COMPLEX SUBUNIT 10"/>
    <property type="match status" value="1"/>
</dbReference>
<dbReference type="InterPro" id="IPR016901">
    <property type="entry name" value="APC10/Doc1"/>
</dbReference>
<dbReference type="GO" id="GO:0051301">
    <property type="term" value="P:cell division"/>
    <property type="evidence" value="ECO:0007669"/>
    <property type="project" value="UniProtKB-KW"/>
</dbReference>